<reference evidence="3" key="2">
    <citation type="submission" date="2025-09" db="UniProtKB">
        <authorList>
            <consortium name="Ensembl"/>
        </authorList>
    </citation>
    <scope>IDENTIFICATION</scope>
</reference>
<feature type="domain" description="Tudor" evidence="2">
    <location>
        <begin position="440"/>
        <end position="498"/>
    </location>
</feature>
<evidence type="ECO:0000256" key="1">
    <source>
        <dbReference type="SAM" id="Phobius"/>
    </source>
</evidence>
<evidence type="ECO:0000259" key="2">
    <source>
        <dbReference type="PROSITE" id="PS50304"/>
    </source>
</evidence>
<sequence>MLPVLVVNDGPLAQVESSLPEDGVLGLQEDARIIGLIYAAKMNKKRRSVQPYLCMSCSLEDFNGHVLYSKRRDMQLSKLNRLDAHFSSTHTEVCRVKARLASLETAVQKAKKVRSVPFLELYSDWQQILRTLQAPVDNQSFNMKCITMGCGLRFVTFGQSNQPVAQWVVVTHVVNPAHFYVRYAAEKRESDILSKEVNAFCKLDTSCFSSADNVRTGVFIFFFFKSGLWCRTSVLEVFQNGCNSSVDVCPVDQVSRICVFFIDYGFTKIDVVNNHLRKIHTELVRFAPQAIRCSLKDLVPYDLVSAGWSKEAQTAFCQVVGSALVEMTSFGQDRDALLVDLSKAPVGPSNDIPISIRDYLVFIEVARFYYPVKPSRKQLKYYPAVPPKLHTEHSAVVTHVNSPDDFYIQLTDNMESSLLKAKLQECYNAKSGEGELLVYCPIIGQACVARFEENVWYRAEVIGHLGDRKVEVRCIDFGFKTTVLVSDLRKIKDEFFSLPALCCLSDVLPLAGETWSDACVKRFFSLAHDKFFTMVVTGEVNLSKLSLKTNMAEVPANDGAIWDPPLDLSGLEPLDPTGTAVEFQPRLSLPGSLKDAKVRVSHITSPSSFYIQFIQNDSQLKRLKELLNEECELLEPQDVAWEPDMFCAAHVNQVWERGLICSKVSSADIAEVMRCDHGNKVKLHVSNLRPLSASLEGSFALECSLTDIKPAGGQPTWTATACDFMRDYLSGASAVMTDERPVAVTLMCTHKMGELVSISDHLACKGLALRERKPVSETPKCTVLKPQPPTSVNMTHGSECCLFCMQVKTDMYKPPELPQLGHNRMTISAIREDGLIYARTDTAGCHLEQLRDKIQQSMKTLPNQKPYTWKTVQGCAVIGPDMLWYRGQLLEVQGGHVKVQYVDYGQVENIPVVHVYPCLLCEDIPQLCMACQLYAIKPVRLKILYTWHHCNTADDRVVAFLSSELFWLTTLSVLVVNEVLIFGVILGLKSLSVVAVRVEGLLGPQEVMLGPFSEPGLPEDGQRLNVRGPCLAEYIDGNFYRAKMLKIISADPVQILIQHVDFGSNDTVPTNRLRQMPAKLLRFPVQALKVRVAGLKAPSTSTEDQVLPYSPQWTVKATLAMIDLLLGDLTAVFQPSVSLYNQEGEFVFLPLLASGLAQHD</sequence>
<keyword evidence="1" id="KW-0472">Membrane</keyword>
<dbReference type="PANTHER" id="PTHR16442">
    <property type="entry name" value="RING FINGER PROTEIN 17"/>
    <property type="match status" value="1"/>
</dbReference>
<dbReference type="InterPro" id="IPR002999">
    <property type="entry name" value="Tudor"/>
</dbReference>
<dbReference type="AlphaFoldDB" id="A0A3Q2Z490"/>
<dbReference type="GeneTree" id="ENSGT00940000157559"/>
<protein>
    <recommendedName>
        <fullName evidence="2">Tudor domain-containing protein</fullName>
    </recommendedName>
</protein>
<dbReference type="STRING" id="109280.ENSHCOP00000026570"/>
<keyword evidence="1" id="KW-0812">Transmembrane</keyword>
<dbReference type="SUPFAM" id="SSF63748">
    <property type="entry name" value="Tudor/PWWP/MBT"/>
    <property type="match status" value="5"/>
</dbReference>
<feature type="transmembrane region" description="Helical" evidence="1">
    <location>
        <begin position="965"/>
        <end position="988"/>
    </location>
</feature>
<dbReference type="InterPro" id="IPR035437">
    <property type="entry name" value="SNase_OB-fold_sf"/>
</dbReference>
<dbReference type="Gene3D" id="2.40.50.90">
    <property type="match status" value="3"/>
</dbReference>
<name>A0A3Q2Z490_HIPCM</name>
<dbReference type="Ensembl" id="ENSHCOT00000021864.1">
    <property type="protein sequence ID" value="ENSHCOP00000026570.1"/>
    <property type="gene ID" value="ENSHCOG00000017676.1"/>
</dbReference>
<dbReference type="Gene3D" id="2.30.30.140">
    <property type="match status" value="4"/>
</dbReference>
<dbReference type="Pfam" id="PF00567">
    <property type="entry name" value="TUDOR"/>
    <property type="match status" value="5"/>
</dbReference>
<reference evidence="3" key="1">
    <citation type="submission" date="2025-08" db="UniProtKB">
        <authorList>
            <consortium name="Ensembl"/>
        </authorList>
    </citation>
    <scope>IDENTIFICATION</scope>
</reference>
<dbReference type="SMART" id="SM00333">
    <property type="entry name" value="TUDOR"/>
    <property type="match status" value="4"/>
</dbReference>
<keyword evidence="1" id="KW-1133">Transmembrane helix</keyword>
<evidence type="ECO:0000313" key="3">
    <source>
        <dbReference type="Ensembl" id="ENSHCOP00000026570.1"/>
    </source>
</evidence>
<feature type="domain" description="Tudor" evidence="2">
    <location>
        <begin position="868"/>
        <end position="925"/>
    </location>
</feature>
<organism evidence="3 4">
    <name type="scientific">Hippocampus comes</name>
    <name type="common">Tiger tail seahorse</name>
    <dbReference type="NCBI Taxonomy" id="109280"/>
    <lineage>
        <taxon>Eukaryota</taxon>
        <taxon>Metazoa</taxon>
        <taxon>Chordata</taxon>
        <taxon>Craniata</taxon>
        <taxon>Vertebrata</taxon>
        <taxon>Euteleostomi</taxon>
        <taxon>Actinopterygii</taxon>
        <taxon>Neopterygii</taxon>
        <taxon>Teleostei</taxon>
        <taxon>Neoteleostei</taxon>
        <taxon>Acanthomorphata</taxon>
        <taxon>Syngnathiaria</taxon>
        <taxon>Syngnathiformes</taxon>
        <taxon>Syngnathoidei</taxon>
        <taxon>Syngnathidae</taxon>
        <taxon>Hippocampus</taxon>
    </lineage>
</organism>
<accession>A0A3Q2Z490</accession>
<dbReference type="Proteomes" id="UP000264820">
    <property type="component" value="Unplaced"/>
</dbReference>
<proteinExistence type="predicted"/>
<evidence type="ECO:0000313" key="4">
    <source>
        <dbReference type="Proteomes" id="UP000264820"/>
    </source>
</evidence>
<keyword evidence="4" id="KW-1185">Reference proteome</keyword>
<dbReference type="OMA" id="XFRSQSP"/>
<feature type="domain" description="Tudor" evidence="2">
    <location>
        <begin position="1023"/>
        <end position="1083"/>
    </location>
</feature>
<dbReference type="PANTHER" id="PTHR16442:SF1">
    <property type="entry name" value="RING FINGER PROTEIN 17"/>
    <property type="match status" value="1"/>
</dbReference>
<dbReference type="PROSITE" id="PS50304">
    <property type="entry name" value="TUDOR"/>
    <property type="match status" value="3"/>
</dbReference>